<dbReference type="GO" id="GO:0010181">
    <property type="term" value="F:FMN binding"/>
    <property type="evidence" value="ECO:0007669"/>
    <property type="project" value="InterPro"/>
</dbReference>
<evidence type="ECO:0000313" key="4">
    <source>
        <dbReference type="EMBL" id="EPX82784.1"/>
    </source>
</evidence>
<dbReference type="Gene3D" id="2.30.110.10">
    <property type="entry name" value="Electron Transport, Fmn-binding Protein, Chain A"/>
    <property type="match status" value="1"/>
</dbReference>
<reference evidence="4 5" key="1">
    <citation type="journal article" date="2013" name="Stand. Genomic Sci.">
        <title>Genome sequence of the reddish-pigmented Rubellimicrobium thermophilum type strain (DSM 16684(T)), a member of the Roseobacter clade.</title>
        <authorList>
            <person name="Fiebig A."/>
            <person name="Riedel T."/>
            <person name="Gronow S."/>
            <person name="Petersen J."/>
            <person name="Klenk H.P."/>
            <person name="Goker M."/>
        </authorList>
    </citation>
    <scope>NUCLEOTIDE SEQUENCE [LARGE SCALE GENOMIC DNA]</scope>
    <source>
        <strain evidence="4 5">DSM 16684</strain>
    </source>
</reference>
<dbReference type="EMBL" id="AOLV01000039">
    <property type="protein sequence ID" value="EPX82784.1"/>
    <property type="molecule type" value="Genomic_DNA"/>
</dbReference>
<comment type="similarity">
    <text evidence="1">Belongs to the non-flavoprotein flavin reductase family.</text>
</comment>
<dbReference type="AlphaFoldDB" id="S9S943"/>
<keyword evidence="2" id="KW-0560">Oxidoreductase</keyword>
<dbReference type="SUPFAM" id="SSF50475">
    <property type="entry name" value="FMN-binding split barrel"/>
    <property type="match status" value="1"/>
</dbReference>
<dbReference type="InterPro" id="IPR012349">
    <property type="entry name" value="Split_barrel_FMN-bd"/>
</dbReference>
<dbReference type="InterPro" id="IPR002563">
    <property type="entry name" value="Flavin_Rdtase-like_dom"/>
</dbReference>
<dbReference type="STRING" id="1123069.ruthe_03246"/>
<dbReference type="HOGENOM" id="CLU_059021_1_0_5"/>
<name>S9S943_9RHOB</name>
<dbReference type="GO" id="GO:0042602">
    <property type="term" value="F:riboflavin reductase (NADPH) activity"/>
    <property type="evidence" value="ECO:0007669"/>
    <property type="project" value="TreeGrafter"/>
</dbReference>
<keyword evidence="5" id="KW-1185">Reference proteome</keyword>
<protein>
    <recommendedName>
        <fullName evidence="3">Flavin reductase like domain-containing protein</fullName>
    </recommendedName>
</protein>
<dbReference type="Proteomes" id="UP000015346">
    <property type="component" value="Unassembled WGS sequence"/>
</dbReference>
<dbReference type="InterPro" id="IPR050268">
    <property type="entry name" value="NADH-dep_flavin_reductase"/>
</dbReference>
<evidence type="ECO:0000256" key="1">
    <source>
        <dbReference type="ARBA" id="ARBA00008898"/>
    </source>
</evidence>
<dbReference type="PANTHER" id="PTHR30466">
    <property type="entry name" value="FLAVIN REDUCTASE"/>
    <property type="match status" value="1"/>
</dbReference>
<sequence length="193" mass="20650">MLPPGRDAFRGGRLLTRVPALPPAFRPEADPRAFRRALGAFATGVTVVTTRGRDGRPVGITANSFASLSLDPPLVLWSPARASRRFGVFVEAEAFAIHVLAADQQAVCDAFVRADPVDMPFLTGPEGLPLIGGCHARFLCRRHAVFDGGDHAILVGRVFEAMRSEAEPLVFHGGRYGSFAPRADRHPGPDAAS</sequence>
<dbReference type="PANTHER" id="PTHR30466:SF11">
    <property type="entry name" value="FLAVIN-DEPENDENT MONOOXYGENASE, REDUCTASE SUBUNIT HSAB"/>
    <property type="match status" value="1"/>
</dbReference>
<evidence type="ECO:0000259" key="3">
    <source>
        <dbReference type="SMART" id="SM00903"/>
    </source>
</evidence>
<dbReference type="SMART" id="SM00903">
    <property type="entry name" value="Flavin_Reduct"/>
    <property type="match status" value="1"/>
</dbReference>
<organism evidence="4 5">
    <name type="scientific">Rubellimicrobium thermophilum DSM 16684</name>
    <dbReference type="NCBI Taxonomy" id="1123069"/>
    <lineage>
        <taxon>Bacteria</taxon>
        <taxon>Pseudomonadati</taxon>
        <taxon>Pseudomonadota</taxon>
        <taxon>Alphaproteobacteria</taxon>
        <taxon>Rhodobacterales</taxon>
        <taxon>Roseobacteraceae</taxon>
        <taxon>Rubellimicrobium</taxon>
    </lineage>
</organism>
<evidence type="ECO:0000256" key="2">
    <source>
        <dbReference type="ARBA" id="ARBA00023002"/>
    </source>
</evidence>
<proteinExistence type="inferred from homology"/>
<dbReference type="Pfam" id="PF01613">
    <property type="entry name" value="Flavin_Reduct"/>
    <property type="match status" value="1"/>
</dbReference>
<dbReference type="PATRIC" id="fig|1123069.3.peg.3218"/>
<feature type="domain" description="Flavin reductase like" evidence="3">
    <location>
        <begin position="38"/>
        <end position="178"/>
    </location>
</feature>
<comment type="caution">
    <text evidence="4">The sequence shown here is derived from an EMBL/GenBank/DDBJ whole genome shotgun (WGS) entry which is preliminary data.</text>
</comment>
<accession>S9S943</accession>
<evidence type="ECO:0000313" key="5">
    <source>
        <dbReference type="Proteomes" id="UP000015346"/>
    </source>
</evidence>
<gene>
    <name evidence="4" type="ORF">ruthe_03246</name>
</gene>